<name>A0AA36EZM3_OCTVU</name>
<keyword evidence="2" id="KW-1185">Reference proteome</keyword>
<reference evidence="1" key="1">
    <citation type="submission" date="2023-08" db="EMBL/GenBank/DDBJ databases">
        <authorList>
            <person name="Alioto T."/>
            <person name="Alioto T."/>
            <person name="Gomez Garrido J."/>
        </authorList>
    </citation>
    <scope>NUCLEOTIDE SEQUENCE</scope>
</reference>
<protein>
    <submittedName>
        <fullName evidence="1">Uncharacterized protein</fullName>
    </submittedName>
</protein>
<organism evidence="1 2">
    <name type="scientific">Octopus vulgaris</name>
    <name type="common">Common octopus</name>
    <dbReference type="NCBI Taxonomy" id="6645"/>
    <lineage>
        <taxon>Eukaryota</taxon>
        <taxon>Metazoa</taxon>
        <taxon>Spiralia</taxon>
        <taxon>Lophotrochozoa</taxon>
        <taxon>Mollusca</taxon>
        <taxon>Cephalopoda</taxon>
        <taxon>Coleoidea</taxon>
        <taxon>Octopodiformes</taxon>
        <taxon>Octopoda</taxon>
        <taxon>Incirrata</taxon>
        <taxon>Octopodidae</taxon>
        <taxon>Octopus</taxon>
    </lineage>
</organism>
<gene>
    <name evidence="1" type="ORF">OCTVUL_1B021601</name>
</gene>
<evidence type="ECO:0000313" key="2">
    <source>
        <dbReference type="Proteomes" id="UP001162480"/>
    </source>
</evidence>
<proteinExistence type="predicted"/>
<accession>A0AA36EZM3</accession>
<dbReference type="EMBL" id="OX597816">
    <property type="protein sequence ID" value="CAI9720156.1"/>
    <property type="molecule type" value="Genomic_DNA"/>
</dbReference>
<sequence length="247" mass="26510">MKFSNTGGNWACLLWRRTVRGVWIDAIHVANIGGLLSLDVPCVSIALRVGADVCTGLICHCGRLLNSAGLHGLSCCLNAGCFVCHTELNLILKQSLAWANIPLILEPSGLSRCDGNRPDGLTLCPWSQGRCLVGDVTVNNSFASHILGAVVRARSTASVAERNKILKYSDLSANYIFHPVAFETFVGVGPLTARFLFSLATCLAEVTGEACEGPWLFQRISLAITYGNAAIAIKEVSQCPQLFNSRC</sequence>
<evidence type="ECO:0000313" key="1">
    <source>
        <dbReference type="EMBL" id="CAI9720156.1"/>
    </source>
</evidence>
<dbReference type="AlphaFoldDB" id="A0AA36EZM3"/>
<dbReference type="Proteomes" id="UP001162480">
    <property type="component" value="Chromosome 3"/>
</dbReference>